<dbReference type="Gramene" id="TVU07175">
    <property type="protein sequence ID" value="TVU07175"/>
    <property type="gene ID" value="EJB05_47218"/>
</dbReference>
<proteinExistence type="predicted"/>
<evidence type="ECO:0000313" key="3">
    <source>
        <dbReference type="EMBL" id="TVU09420.1"/>
    </source>
</evidence>
<keyword evidence="4" id="KW-1185">Reference proteome</keyword>
<dbReference type="AlphaFoldDB" id="A0A5J9TDG1"/>
<evidence type="ECO:0000313" key="2">
    <source>
        <dbReference type="EMBL" id="TVU07175.1"/>
    </source>
</evidence>
<sequence>MAEHLPPRAASPPARRSSTVQSPRTMGSVCHMLVMCLLAASELAIGDGQHESPSPGTNGR</sequence>
<comment type="caution">
    <text evidence="3">The sequence shown here is derived from an EMBL/GenBank/DDBJ whole genome shotgun (WGS) entry which is preliminary data.</text>
</comment>
<gene>
    <name evidence="3" type="ORF">EJB05_42892</name>
    <name evidence="2" type="ORF">EJB05_47218</name>
</gene>
<dbReference type="Gramene" id="TVU09420">
    <property type="protein sequence ID" value="TVU09420"/>
    <property type="gene ID" value="EJB05_42892"/>
</dbReference>
<dbReference type="Proteomes" id="UP000324897">
    <property type="component" value="Chromosome 3"/>
</dbReference>
<name>A0A5J9TDG1_9POAL</name>
<protein>
    <submittedName>
        <fullName evidence="3">Uncharacterized protein</fullName>
    </submittedName>
</protein>
<dbReference type="EMBL" id="RWGY01000045">
    <property type="protein sequence ID" value="TVU07175.1"/>
    <property type="molecule type" value="Genomic_DNA"/>
</dbReference>
<evidence type="ECO:0000256" key="1">
    <source>
        <dbReference type="SAM" id="MobiDB-lite"/>
    </source>
</evidence>
<feature type="compositionally biased region" description="Low complexity" evidence="1">
    <location>
        <begin position="7"/>
        <end position="18"/>
    </location>
</feature>
<organism evidence="3 4">
    <name type="scientific">Eragrostis curvula</name>
    <name type="common">weeping love grass</name>
    <dbReference type="NCBI Taxonomy" id="38414"/>
    <lineage>
        <taxon>Eukaryota</taxon>
        <taxon>Viridiplantae</taxon>
        <taxon>Streptophyta</taxon>
        <taxon>Embryophyta</taxon>
        <taxon>Tracheophyta</taxon>
        <taxon>Spermatophyta</taxon>
        <taxon>Magnoliopsida</taxon>
        <taxon>Liliopsida</taxon>
        <taxon>Poales</taxon>
        <taxon>Poaceae</taxon>
        <taxon>PACMAD clade</taxon>
        <taxon>Chloridoideae</taxon>
        <taxon>Eragrostideae</taxon>
        <taxon>Eragrostidinae</taxon>
        <taxon>Eragrostis</taxon>
    </lineage>
</organism>
<feature type="region of interest" description="Disordered" evidence="1">
    <location>
        <begin position="1"/>
        <end position="24"/>
    </location>
</feature>
<evidence type="ECO:0000313" key="4">
    <source>
        <dbReference type="Proteomes" id="UP000324897"/>
    </source>
</evidence>
<dbReference type="EMBL" id="RWGY01000039">
    <property type="protein sequence ID" value="TVU09420.1"/>
    <property type="molecule type" value="Genomic_DNA"/>
</dbReference>
<reference evidence="3 4" key="1">
    <citation type="journal article" date="2019" name="Sci. Rep.">
        <title>A high-quality genome of Eragrostis curvula grass provides insights into Poaceae evolution and supports new strategies to enhance forage quality.</title>
        <authorList>
            <person name="Carballo J."/>
            <person name="Santos B.A.C.M."/>
            <person name="Zappacosta D."/>
            <person name="Garbus I."/>
            <person name="Selva J.P."/>
            <person name="Gallo C.A."/>
            <person name="Diaz A."/>
            <person name="Albertini E."/>
            <person name="Caccamo M."/>
            <person name="Echenique V."/>
        </authorList>
    </citation>
    <scope>NUCLEOTIDE SEQUENCE [LARGE SCALE GENOMIC DNA]</scope>
    <source>
        <strain evidence="4">cv. Victoria</strain>
        <tissue evidence="3">Leaf</tissue>
    </source>
</reference>
<accession>A0A5J9TDG1</accession>